<dbReference type="Pfam" id="PF12894">
    <property type="entry name" value="ANAPC4_WD40"/>
    <property type="match status" value="1"/>
</dbReference>
<dbReference type="InterPro" id="IPR015943">
    <property type="entry name" value="WD40/YVTN_repeat-like_dom_sf"/>
</dbReference>
<sequence>TLQEELTGASFHPLDDNLLITHGKGHLTFWTRRKDGYFEKTDIIKPTTYECVSLSFHPFGVALAAGSSEGHLVVLNAENGNIITTVRVCGSPLNCLGYSPGVLACDRIGTLPPQRSQGRHRRRYRRFPHAMGGGGRVIFVHLEDDHTTRR</sequence>
<name>A0A6H5GSW7_9HEMI</name>
<feature type="non-terminal residue" evidence="4">
    <location>
        <position position="1"/>
    </location>
</feature>
<evidence type="ECO:0000259" key="3">
    <source>
        <dbReference type="Pfam" id="PF12894"/>
    </source>
</evidence>
<dbReference type="PANTHER" id="PTHR13720">
    <property type="entry name" value="WD-40 REPEAT PROTEIN"/>
    <property type="match status" value="1"/>
</dbReference>
<keyword evidence="5" id="KW-1185">Reference proteome</keyword>
<dbReference type="AlphaFoldDB" id="A0A6H5GSW7"/>
<keyword evidence="2" id="KW-0677">Repeat</keyword>
<accession>A0A6H5GSW7</accession>
<dbReference type="PANTHER" id="PTHR13720:SF55">
    <property type="entry name" value="ECHINODERM MICROTUBULE-ASSOCIATED PROTEIN-LIKE CG42247"/>
    <property type="match status" value="1"/>
</dbReference>
<evidence type="ECO:0000256" key="2">
    <source>
        <dbReference type="ARBA" id="ARBA00022737"/>
    </source>
</evidence>
<dbReference type="InterPro" id="IPR036322">
    <property type="entry name" value="WD40_repeat_dom_sf"/>
</dbReference>
<feature type="domain" description="Anaphase-promoting complex subunit 4-like WD40" evidence="3">
    <location>
        <begin position="50"/>
        <end position="98"/>
    </location>
</feature>
<dbReference type="InterPro" id="IPR024977">
    <property type="entry name" value="Apc4-like_WD40_dom"/>
</dbReference>
<dbReference type="OrthoDB" id="47802at2759"/>
<evidence type="ECO:0000256" key="1">
    <source>
        <dbReference type="ARBA" id="ARBA00022574"/>
    </source>
</evidence>
<dbReference type="SUPFAM" id="SSF50978">
    <property type="entry name" value="WD40 repeat-like"/>
    <property type="match status" value="1"/>
</dbReference>
<dbReference type="GO" id="GO:0000226">
    <property type="term" value="P:microtubule cytoskeleton organization"/>
    <property type="evidence" value="ECO:0007669"/>
    <property type="project" value="TreeGrafter"/>
</dbReference>
<organism evidence="4 5">
    <name type="scientific">Nesidiocoris tenuis</name>
    <dbReference type="NCBI Taxonomy" id="355587"/>
    <lineage>
        <taxon>Eukaryota</taxon>
        <taxon>Metazoa</taxon>
        <taxon>Ecdysozoa</taxon>
        <taxon>Arthropoda</taxon>
        <taxon>Hexapoda</taxon>
        <taxon>Insecta</taxon>
        <taxon>Pterygota</taxon>
        <taxon>Neoptera</taxon>
        <taxon>Paraneoptera</taxon>
        <taxon>Hemiptera</taxon>
        <taxon>Heteroptera</taxon>
        <taxon>Panheteroptera</taxon>
        <taxon>Cimicomorpha</taxon>
        <taxon>Miridae</taxon>
        <taxon>Dicyphina</taxon>
        <taxon>Nesidiocoris</taxon>
    </lineage>
</organism>
<dbReference type="GO" id="GO:0008017">
    <property type="term" value="F:microtubule binding"/>
    <property type="evidence" value="ECO:0007669"/>
    <property type="project" value="TreeGrafter"/>
</dbReference>
<dbReference type="GO" id="GO:0072686">
    <property type="term" value="C:mitotic spindle"/>
    <property type="evidence" value="ECO:0007669"/>
    <property type="project" value="TreeGrafter"/>
</dbReference>
<dbReference type="Proteomes" id="UP000479000">
    <property type="component" value="Unassembled WGS sequence"/>
</dbReference>
<keyword evidence="1" id="KW-0853">WD repeat</keyword>
<reference evidence="4 5" key="1">
    <citation type="submission" date="2020-02" db="EMBL/GenBank/DDBJ databases">
        <authorList>
            <person name="Ferguson B K."/>
        </authorList>
    </citation>
    <scope>NUCLEOTIDE SEQUENCE [LARGE SCALE GENOMIC DNA]</scope>
</reference>
<dbReference type="InterPro" id="IPR050630">
    <property type="entry name" value="WD_repeat_EMAP"/>
</dbReference>
<gene>
    <name evidence="4" type="ORF">NTEN_LOCUS11355</name>
</gene>
<evidence type="ECO:0000313" key="4">
    <source>
        <dbReference type="EMBL" id="CAB0005878.1"/>
    </source>
</evidence>
<protein>
    <recommendedName>
        <fullName evidence="3">Anaphase-promoting complex subunit 4-like WD40 domain-containing protein</fullName>
    </recommendedName>
</protein>
<evidence type="ECO:0000313" key="5">
    <source>
        <dbReference type="Proteomes" id="UP000479000"/>
    </source>
</evidence>
<proteinExistence type="predicted"/>
<dbReference type="Gene3D" id="2.130.10.10">
    <property type="entry name" value="YVTN repeat-like/Quinoprotein amine dehydrogenase"/>
    <property type="match status" value="1"/>
</dbReference>
<dbReference type="EMBL" id="CADCXU010016723">
    <property type="protein sequence ID" value="CAB0005878.1"/>
    <property type="molecule type" value="Genomic_DNA"/>
</dbReference>